<dbReference type="InterPro" id="IPR051177">
    <property type="entry name" value="CIK-Related_Protein"/>
</dbReference>
<dbReference type="Gene3D" id="1.25.10.10">
    <property type="entry name" value="Leucine-rich Repeat Variant"/>
    <property type="match status" value="1"/>
</dbReference>
<dbReference type="GO" id="GO:0004672">
    <property type="term" value="F:protein kinase activity"/>
    <property type="evidence" value="ECO:0007669"/>
    <property type="project" value="InterPro"/>
</dbReference>
<dbReference type="SUPFAM" id="SSF56112">
    <property type="entry name" value="Protein kinase-like (PK-like)"/>
    <property type="match status" value="1"/>
</dbReference>
<proteinExistence type="inferred from homology"/>
<sequence>MDLFNKLKGAVAVAITGNPVTNEFDIGQHVASGGPGLLWRIYNGIKRTTKQEVSVFVFEKKTIEKYSRKDKDIIIETLKKGVSQLTRLRHPKILSVLHPLEESRDSLAFATEPVFASLANILGQHENLPNPVPSNIENHELYDVEIKYGLLQVTEGLTFLHNDAKIMHSNISPETIILNKNGAWKIAGFECCIPNSNSPDQPALFSFREWNPESPPKIQPNLDYLAPEFSLTMSCDTSSDMFSLGIVFYAIFNKGKTLFECRDQWHAFKKNASELRSVKTTFILGSIPQEAKEHVKMLLNVEPTLRPDADQLSKIKFFEDVGSMTLQYLDSLFQRDNLQKSQFFKGLPKILTKLPKRVCLQRILPCLYSEFANHDMIPFLLPNIIYIAEEATNEEYVTHILPHIIPIFKIKEPVQIQLIFLQNMTLLLRKTPSSDVKNHVLPMVYSSLEAPSPQIQELCLNILPTFASLIEYSSMKNAVMPRVKKLCLGTNTLSVRVNCLMCIGKLVEYMDKWYVLDEIFPIIQQIPSREPAVLMSVLGVFHVCLTHKKLGITKEVMTKIVIPLLLMISTDNQNLNPTQFNAFMAVIKDMLSRVETEHRTKLEQLDSMQKEQKSLQFGKVDMPNGVTTAADQPQSDSMMDKFLTGFGMSGLFSGGGNKAAEPIQKSASNTSQPVTQESSQSPATIQKSGKSHLSMEEKQRLAREQEQQIRLKSQGPLQPKKDIKTVKPAQTKDLSATLYKTNIAPPHAKPTMGISMDDMSNTRGSSMTANRNNGSNKMGGTGPSSGTLQPSIQPQVSKWSGQTSGKSIDTSAFDILVP</sequence>
<comment type="caution">
    <text evidence="4">The sequence shown here is derived from an EMBL/GenBank/DDBJ whole genome shotgun (WGS) entry which is preliminary data.</text>
</comment>
<feature type="region of interest" description="Disordered" evidence="2">
    <location>
        <begin position="762"/>
        <end position="818"/>
    </location>
</feature>
<name>A0A8S4NYG0_OWEFU</name>
<dbReference type="PROSITE" id="PS50011">
    <property type="entry name" value="PROTEIN_KINASE_DOM"/>
    <property type="match status" value="1"/>
</dbReference>
<feature type="domain" description="Protein kinase" evidence="3">
    <location>
        <begin position="24"/>
        <end position="318"/>
    </location>
</feature>
<dbReference type="PANTHER" id="PTHR12984:SF6">
    <property type="entry name" value="SCY1-LIKE PROTEIN 2"/>
    <property type="match status" value="1"/>
</dbReference>
<dbReference type="OrthoDB" id="79687at2759"/>
<dbReference type="InterPro" id="IPR016024">
    <property type="entry name" value="ARM-type_fold"/>
</dbReference>
<accession>A0A8S4NYG0</accession>
<feature type="compositionally biased region" description="Basic and acidic residues" evidence="2">
    <location>
        <begin position="693"/>
        <end position="709"/>
    </location>
</feature>
<dbReference type="Proteomes" id="UP000749559">
    <property type="component" value="Unassembled WGS sequence"/>
</dbReference>
<evidence type="ECO:0000256" key="1">
    <source>
        <dbReference type="ARBA" id="ARBA00038349"/>
    </source>
</evidence>
<feature type="compositionally biased region" description="Polar residues" evidence="2">
    <location>
        <begin position="665"/>
        <end position="688"/>
    </location>
</feature>
<dbReference type="PANTHER" id="PTHR12984">
    <property type="entry name" value="SCY1-RELATED S/T PROTEIN KINASE-LIKE"/>
    <property type="match status" value="1"/>
</dbReference>
<feature type="compositionally biased region" description="Polar residues" evidence="2">
    <location>
        <begin position="625"/>
        <end position="637"/>
    </location>
</feature>
<evidence type="ECO:0000313" key="4">
    <source>
        <dbReference type="EMBL" id="CAH1785558.1"/>
    </source>
</evidence>
<organism evidence="4 5">
    <name type="scientific">Owenia fusiformis</name>
    <name type="common">Polychaete worm</name>
    <dbReference type="NCBI Taxonomy" id="6347"/>
    <lineage>
        <taxon>Eukaryota</taxon>
        <taxon>Metazoa</taxon>
        <taxon>Spiralia</taxon>
        <taxon>Lophotrochozoa</taxon>
        <taxon>Annelida</taxon>
        <taxon>Polychaeta</taxon>
        <taxon>Sedentaria</taxon>
        <taxon>Canalipalpata</taxon>
        <taxon>Sabellida</taxon>
        <taxon>Oweniida</taxon>
        <taxon>Oweniidae</taxon>
        <taxon>Owenia</taxon>
    </lineage>
</organism>
<dbReference type="SUPFAM" id="SSF48371">
    <property type="entry name" value="ARM repeat"/>
    <property type="match status" value="1"/>
</dbReference>
<gene>
    <name evidence="4" type="ORF">OFUS_LOCUS11595</name>
</gene>
<protein>
    <recommendedName>
        <fullName evidence="3">Protein kinase domain-containing protein</fullName>
    </recommendedName>
</protein>
<reference evidence="4" key="1">
    <citation type="submission" date="2022-03" db="EMBL/GenBank/DDBJ databases">
        <authorList>
            <person name="Martin C."/>
        </authorList>
    </citation>
    <scope>NUCLEOTIDE SEQUENCE</scope>
</reference>
<keyword evidence="5" id="KW-1185">Reference proteome</keyword>
<dbReference type="FunFam" id="3.30.200.20:FF:000179">
    <property type="entry name" value="SCY1 like pseudokinase 2"/>
    <property type="match status" value="1"/>
</dbReference>
<comment type="similarity">
    <text evidence="1">Belongs to the protein kinase superfamily.</text>
</comment>
<evidence type="ECO:0000313" key="5">
    <source>
        <dbReference type="Proteomes" id="UP000749559"/>
    </source>
</evidence>
<dbReference type="GO" id="GO:0005524">
    <property type="term" value="F:ATP binding"/>
    <property type="evidence" value="ECO:0007669"/>
    <property type="project" value="InterPro"/>
</dbReference>
<dbReference type="InterPro" id="IPR011009">
    <property type="entry name" value="Kinase-like_dom_sf"/>
</dbReference>
<feature type="region of interest" description="Disordered" evidence="2">
    <location>
        <begin position="655"/>
        <end position="729"/>
    </location>
</feature>
<dbReference type="Pfam" id="PF00069">
    <property type="entry name" value="Pkinase"/>
    <property type="match status" value="1"/>
</dbReference>
<feature type="non-terminal residue" evidence="4">
    <location>
        <position position="818"/>
    </location>
</feature>
<evidence type="ECO:0000256" key="2">
    <source>
        <dbReference type="SAM" id="MobiDB-lite"/>
    </source>
</evidence>
<dbReference type="InterPro" id="IPR011989">
    <property type="entry name" value="ARM-like"/>
</dbReference>
<feature type="region of interest" description="Disordered" evidence="2">
    <location>
        <begin position="616"/>
        <end position="638"/>
    </location>
</feature>
<evidence type="ECO:0000259" key="3">
    <source>
        <dbReference type="PROSITE" id="PS50011"/>
    </source>
</evidence>
<dbReference type="Gene3D" id="3.30.200.20">
    <property type="entry name" value="Phosphorylase Kinase, domain 1"/>
    <property type="match status" value="1"/>
</dbReference>
<dbReference type="CDD" id="cd14011">
    <property type="entry name" value="PK_SCY1_like"/>
    <property type="match status" value="1"/>
</dbReference>
<dbReference type="EMBL" id="CAIIXF020000006">
    <property type="protein sequence ID" value="CAH1785558.1"/>
    <property type="molecule type" value="Genomic_DNA"/>
</dbReference>
<dbReference type="FunFam" id="1.25.10.10:FF:000189">
    <property type="entry name" value="SCY1-like pseudokinase 2"/>
    <property type="match status" value="1"/>
</dbReference>
<dbReference type="AlphaFoldDB" id="A0A8S4NYG0"/>
<dbReference type="Gene3D" id="1.10.510.10">
    <property type="entry name" value="Transferase(Phosphotransferase) domain 1"/>
    <property type="match status" value="1"/>
</dbReference>
<feature type="compositionally biased region" description="Polar residues" evidence="2">
    <location>
        <begin position="784"/>
        <end position="810"/>
    </location>
</feature>
<dbReference type="SMART" id="SM00220">
    <property type="entry name" value="S_TKc"/>
    <property type="match status" value="1"/>
</dbReference>
<feature type="compositionally biased region" description="Polar residues" evidence="2">
    <location>
        <begin position="762"/>
        <end position="776"/>
    </location>
</feature>
<dbReference type="InterPro" id="IPR000719">
    <property type="entry name" value="Prot_kinase_dom"/>
</dbReference>